<dbReference type="AlphaFoldDB" id="G8NWQ5"/>
<dbReference type="EMBL" id="CP003130">
    <property type="protein sequence ID" value="AEU38942.1"/>
    <property type="molecule type" value="Genomic_DNA"/>
</dbReference>
<protein>
    <submittedName>
        <fullName evidence="1">Uncharacterized protein</fullName>
    </submittedName>
</protein>
<dbReference type="HOGENOM" id="CLU_2716763_0_0_0"/>
<reference evidence="1 2" key="1">
    <citation type="submission" date="2011-11" db="EMBL/GenBank/DDBJ databases">
        <title>Complete sequence of Granulicella mallensis MP5ACTX8.</title>
        <authorList>
            <consortium name="US DOE Joint Genome Institute"/>
            <person name="Lucas S."/>
            <person name="Copeland A."/>
            <person name="Lapidus A."/>
            <person name="Cheng J.-F."/>
            <person name="Goodwin L."/>
            <person name="Pitluck S."/>
            <person name="Peters L."/>
            <person name="Lu M."/>
            <person name="Detter J.C."/>
            <person name="Han C."/>
            <person name="Tapia R."/>
            <person name="Land M."/>
            <person name="Hauser L."/>
            <person name="Kyrpides N."/>
            <person name="Ivanova N."/>
            <person name="Mikhailova N."/>
            <person name="Pagani I."/>
            <person name="Rawat S."/>
            <person name="Mannisto M."/>
            <person name="Haggblom M."/>
            <person name="Woyke T."/>
        </authorList>
    </citation>
    <scope>NUCLEOTIDE SEQUENCE [LARGE SCALE GENOMIC DNA]</scope>
    <source>
        <strain evidence="2">ATCC BAA-1857 / DSM 23137 / MP5ACTX8</strain>
    </source>
</reference>
<sequence length="72" mass="7696">MVTRPIRSGLQPSTFGGFGTQGYALGWYGVAPSGLSSMQVFYVVPFPPDNLHQATATTKNNKALQTEGFVVC</sequence>
<dbReference type="STRING" id="682795.AciX8_4672"/>
<evidence type="ECO:0000313" key="2">
    <source>
        <dbReference type="Proteomes" id="UP000007113"/>
    </source>
</evidence>
<dbReference type="Proteomes" id="UP000007113">
    <property type="component" value="Chromosome"/>
</dbReference>
<name>G8NWQ5_GRAMM</name>
<proteinExistence type="predicted"/>
<keyword evidence="2" id="KW-1185">Reference proteome</keyword>
<organism evidence="1 2">
    <name type="scientific">Granulicella mallensis (strain ATCC BAA-1857 / DSM 23137 / MP5ACTX8)</name>
    <dbReference type="NCBI Taxonomy" id="682795"/>
    <lineage>
        <taxon>Bacteria</taxon>
        <taxon>Pseudomonadati</taxon>
        <taxon>Acidobacteriota</taxon>
        <taxon>Terriglobia</taxon>
        <taxon>Terriglobales</taxon>
        <taxon>Acidobacteriaceae</taxon>
        <taxon>Granulicella</taxon>
    </lineage>
</organism>
<dbReference type="KEGG" id="gma:AciX8_4672"/>
<gene>
    <name evidence="1" type="ordered locus">AciX8_4672</name>
</gene>
<evidence type="ECO:0000313" key="1">
    <source>
        <dbReference type="EMBL" id="AEU38942.1"/>
    </source>
</evidence>
<accession>G8NWQ5</accession>